<name>A0A0C2HTE4_9BACT</name>
<feature type="transmembrane region" description="Helical" evidence="2">
    <location>
        <begin position="87"/>
        <end position="106"/>
    </location>
</feature>
<keyword evidence="2" id="KW-1133">Transmembrane helix</keyword>
<protein>
    <recommendedName>
        <fullName evidence="5">Gamma-glutamylcyclotransferase AIG2-like domain-containing protein</fullName>
    </recommendedName>
</protein>
<dbReference type="AlphaFoldDB" id="A0A0C2HTE4"/>
<sequence>MRRFLNPKVHPRARELFRSHLANRSFAALLFEYVCLLALLSVIGAGVEALLRSPADPSALIHQSLAHFAFLVGGEAPASAQGALWGFLRLLLHTVLLGGLVFKLLLTRQVFVFRHKVSIFYDAQQRAWMLAIRLYNASRLQVRDASFAAYLRVPFVRDGEQLIRNPPLTIATPKNKWHFALPFVPYTVKLRLEDTDVLCHPEGPQLVAIQGTQVRPENFDPAGETFLVLCVEGRCPQTGQNISESFWARMTDAHEKSRLSWGRPAGVQTTPGKKPRSTGSKPKSWKGWPEFEKNRRGQCLGYVLGYGSLVDPADTWRLLCGFDLMHEKPVWHELSGFRLTWNVAMDNSADLSDYKYYVEPGSEVRPDVCITYLNLEPDKAATTCGLAVPVCAALLEHLDQRERNYQRTEVGRMARQGGAVPIWAYLAKEESRARFEKAAACGKAVIVQSYREKVESGYAAHGEQRLAQYRQAAKHSLRVLDLELRRTRSA</sequence>
<feature type="compositionally biased region" description="Polar residues" evidence="1">
    <location>
        <begin position="267"/>
        <end position="281"/>
    </location>
</feature>
<proteinExistence type="predicted"/>
<organism evidence="3 4">
    <name type="scientific">Geoalkalibacter ferrihydriticus DSM 17813</name>
    <dbReference type="NCBI Taxonomy" id="1121915"/>
    <lineage>
        <taxon>Bacteria</taxon>
        <taxon>Pseudomonadati</taxon>
        <taxon>Thermodesulfobacteriota</taxon>
        <taxon>Desulfuromonadia</taxon>
        <taxon>Desulfuromonadales</taxon>
        <taxon>Geoalkalibacteraceae</taxon>
        <taxon>Geoalkalibacter</taxon>
    </lineage>
</organism>
<feature type="region of interest" description="Disordered" evidence="1">
    <location>
        <begin position="260"/>
        <end position="287"/>
    </location>
</feature>
<evidence type="ECO:0000313" key="4">
    <source>
        <dbReference type="Proteomes" id="UP000035068"/>
    </source>
</evidence>
<gene>
    <name evidence="3" type="ORF">GFER_05685</name>
</gene>
<evidence type="ECO:0000256" key="2">
    <source>
        <dbReference type="SAM" id="Phobius"/>
    </source>
</evidence>
<keyword evidence="2" id="KW-0812">Transmembrane</keyword>
<evidence type="ECO:0000256" key="1">
    <source>
        <dbReference type="SAM" id="MobiDB-lite"/>
    </source>
</evidence>
<keyword evidence="2" id="KW-0472">Membrane</keyword>
<keyword evidence="4" id="KW-1185">Reference proteome</keyword>
<dbReference type="RefSeq" id="WP_040096847.1">
    <property type="nucleotide sequence ID" value="NZ_JWJD01000001.1"/>
</dbReference>
<dbReference type="EMBL" id="JWJD01000001">
    <property type="protein sequence ID" value="KIH78075.1"/>
    <property type="molecule type" value="Genomic_DNA"/>
</dbReference>
<evidence type="ECO:0000313" key="3">
    <source>
        <dbReference type="EMBL" id="KIH78075.1"/>
    </source>
</evidence>
<comment type="caution">
    <text evidence="3">The sequence shown here is derived from an EMBL/GenBank/DDBJ whole genome shotgun (WGS) entry which is preliminary data.</text>
</comment>
<dbReference type="Proteomes" id="UP000035068">
    <property type="component" value="Unassembled WGS sequence"/>
</dbReference>
<accession>A0A0C2HTE4</accession>
<evidence type="ECO:0008006" key="5">
    <source>
        <dbReference type="Google" id="ProtNLM"/>
    </source>
</evidence>
<reference evidence="3 4" key="1">
    <citation type="submission" date="2014-12" db="EMBL/GenBank/DDBJ databases">
        <title>Genomes of Geoalkalibacter ferrihydriticus and Geoalkalibacter subterraneus, two haloalkaliphilic metal-reducing members of the Geobacteraceae.</title>
        <authorList>
            <person name="Badalamenti J.P."/>
            <person name="Torres C.I."/>
            <person name="Krajmalnik-Brown R."/>
            <person name="Bond D.R."/>
        </authorList>
    </citation>
    <scope>NUCLEOTIDE SEQUENCE [LARGE SCALE GENOMIC DNA]</scope>
    <source>
        <strain evidence="3 4">DSM 17813</strain>
    </source>
</reference>
<feature type="transmembrane region" description="Helical" evidence="2">
    <location>
        <begin position="21"/>
        <end position="47"/>
    </location>
</feature>